<accession>A0A840Q3L2</accession>
<dbReference type="InterPro" id="IPR023606">
    <property type="entry name" value="CoA-Trfase_III_dom_1_sf"/>
</dbReference>
<name>A0A840Q3L2_9PSEU</name>
<evidence type="ECO:0000313" key="3">
    <source>
        <dbReference type="Proteomes" id="UP000584374"/>
    </source>
</evidence>
<reference evidence="2 3" key="1">
    <citation type="submission" date="2020-08" db="EMBL/GenBank/DDBJ databases">
        <title>Sequencing the genomes of 1000 actinobacteria strains.</title>
        <authorList>
            <person name="Klenk H.-P."/>
        </authorList>
    </citation>
    <scope>NUCLEOTIDE SEQUENCE [LARGE SCALE GENOMIC DNA]</scope>
    <source>
        <strain evidence="2 3">DSM 45584</strain>
    </source>
</reference>
<keyword evidence="3" id="KW-1185">Reference proteome</keyword>
<dbReference type="GO" id="GO:0008410">
    <property type="term" value="F:CoA-transferase activity"/>
    <property type="evidence" value="ECO:0007669"/>
    <property type="project" value="TreeGrafter"/>
</dbReference>
<sequence>MLEGDACGPLAGVRVLDVTQMLAGPMAAMRLADLGADVIKIEPPEAGEFNRTHGYAGVDIEGHKTTFLGLNRNKRSLAVDLKSAAGRELFHKLVAGADVLVQNFRVGTVQRLGIDFEAVHKINLRLVYASISGYGLSGPGAGRPGQDLVLQGYSGSMWFVGAESDPPVPGGIPAIDAMTGYQVAIGVLAALRGRDATGVGTHVEVDMLSVVLDAQVQELVTYLNAGVVPARGTEAGAHAWVGAPYGVYRTADGWLTLAMCPVDVLGDALDDDVLRSYTRHEDAQLHSAEIYRRIRPRFAERTTQQWIEHLDGFNIWSGPVYDYRALEADAQVQARGLIVEMEHPEAGTVRTIASPIRLDGRVSSIRKAPPLLGADTRDLLTELGYAESASNRR</sequence>
<dbReference type="Pfam" id="PF02515">
    <property type="entry name" value="CoA_transf_3"/>
    <property type="match status" value="1"/>
</dbReference>
<comment type="caution">
    <text evidence="2">The sequence shown here is derived from an EMBL/GenBank/DDBJ whole genome shotgun (WGS) entry which is preliminary data.</text>
</comment>
<dbReference type="PANTHER" id="PTHR48207">
    <property type="entry name" value="SUCCINATE--HYDROXYMETHYLGLUTARATE COA-TRANSFERASE"/>
    <property type="match status" value="1"/>
</dbReference>
<dbReference type="InterPro" id="IPR044855">
    <property type="entry name" value="CoA-Trfase_III_dom3_sf"/>
</dbReference>
<gene>
    <name evidence="2" type="ORF">BJ970_004636</name>
</gene>
<dbReference type="PANTHER" id="PTHR48207:SF4">
    <property type="entry name" value="BLL6097 PROTEIN"/>
    <property type="match status" value="1"/>
</dbReference>
<dbReference type="InterPro" id="IPR050483">
    <property type="entry name" value="CoA-transferase_III_domain"/>
</dbReference>
<dbReference type="Gene3D" id="3.30.1540.10">
    <property type="entry name" value="formyl-coa transferase, domain 3"/>
    <property type="match status" value="1"/>
</dbReference>
<organism evidence="2 3">
    <name type="scientific">Saccharopolyspora phatthalungensis</name>
    <dbReference type="NCBI Taxonomy" id="664693"/>
    <lineage>
        <taxon>Bacteria</taxon>
        <taxon>Bacillati</taxon>
        <taxon>Actinomycetota</taxon>
        <taxon>Actinomycetes</taxon>
        <taxon>Pseudonocardiales</taxon>
        <taxon>Pseudonocardiaceae</taxon>
        <taxon>Saccharopolyspora</taxon>
    </lineage>
</organism>
<protein>
    <submittedName>
        <fullName evidence="2">Crotonobetainyl-CoA:carnitine CoA-transferase CaiB-like acyl-CoA transferase</fullName>
    </submittedName>
</protein>
<proteinExistence type="predicted"/>
<dbReference type="EMBL" id="JACHIW010000001">
    <property type="protein sequence ID" value="MBB5157102.1"/>
    <property type="molecule type" value="Genomic_DNA"/>
</dbReference>
<dbReference type="InterPro" id="IPR003673">
    <property type="entry name" value="CoA-Trfase_fam_III"/>
</dbReference>
<dbReference type="Proteomes" id="UP000584374">
    <property type="component" value="Unassembled WGS sequence"/>
</dbReference>
<keyword evidence="1 2" id="KW-0808">Transferase</keyword>
<evidence type="ECO:0000313" key="2">
    <source>
        <dbReference type="EMBL" id="MBB5157102.1"/>
    </source>
</evidence>
<dbReference type="Gene3D" id="3.40.50.10540">
    <property type="entry name" value="Crotonobetainyl-coa:carnitine coa-transferase, domain 1"/>
    <property type="match status" value="1"/>
</dbReference>
<evidence type="ECO:0000256" key="1">
    <source>
        <dbReference type="ARBA" id="ARBA00022679"/>
    </source>
</evidence>
<dbReference type="AlphaFoldDB" id="A0A840Q3L2"/>
<dbReference type="RefSeq" id="WP_184728127.1">
    <property type="nucleotide sequence ID" value="NZ_JACHIW010000001.1"/>
</dbReference>
<dbReference type="SUPFAM" id="SSF89796">
    <property type="entry name" value="CoA-transferase family III (CaiB/BaiF)"/>
    <property type="match status" value="1"/>
</dbReference>